<name>A0A2D0MYB7_FLAN2</name>
<accession>A0A2D0MYB7</accession>
<keyword evidence="3" id="KW-1185">Reference proteome</keyword>
<keyword evidence="1" id="KW-0812">Transmembrane</keyword>
<reference evidence="2 3" key="1">
    <citation type="submission" date="2017-10" db="EMBL/GenBank/DDBJ databases">
        <title>The draft genome sequence of Lewinella nigricans NBRC 102662.</title>
        <authorList>
            <person name="Wang K."/>
        </authorList>
    </citation>
    <scope>NUCLEOTIDE SEQUENCE [LARGE SCALE GENOMIC DNA]</scope>
    <source>
        <strain evidence="2 3">NBRC 102662</strain>
    </source>
</reference>
<gene>
    <name evidence="2" type="ORF">CRP01_38030</name>
</gene>
<comment type="caution">
    <text evidence="2">The sequence shown here is derived from an EMBL/GenBank/DDBJ whole genome shotgun (WGS) entry which is preliminary data.</text>
</comment>
<evidence type="ECO:0000313" key="3">
    <source>
        <dbReference type="Proteomes" id="UP000223913"/>
    </source>
</evidence>
<sequence>MKKWDTIWLVAFIVLGFVSIRSVLQHRNVQKAFIHNADQLEETRNVLAEMQKYYEGLAINRTRLEGIKVDDILLYDSSMISVDRIRDGKLYFYYREQNCDDCVMNAQNHINSLPEDYLKLVNVIYETDNPRKYLISTSGFESPKYYTNAGGRFGLAANEAFFFQVDRNGDISEAFYPSRFNPELLGRYLRVLFSEKQIANAGPNAVSL</sequence>
<keyword evidence="1" id="KW-0472">Membrane</keyword>
<dbReference type="AlphaFoldDB" id="A0A2D0MYB7"/>
<dbReference type="RefSeq" id="WP_099155339.1">
    <property type="nucleotide sequence ID" value="NZ_PDUD01000058.1"/>
</dbReference>
<evidence type="ECO:0000313" key="2">
    <source>
        <dbReference type="EMBL" id="PHN01282.1"/>
    </source>
</evidence>
<proteinExistence type="predicted"/>
<feature type="transmembrane region" description="Helical" evidence="1">
    <location>
        <begin position="6"/>
        <end position="24"/>
    </location>
</feature>
<evidence type="ECO:0000256" key="1">
    <source>
        <dbReference type="SAM" id="Phobius"/>
    </source>
</evidence>
<organism evidence="2 3">
    <name type="scientific">Flavilitoribacter nigricans (strain ATCC 23147 / DSM 23189 / NBRC 102662 / NCIMB 1420 / SS-2)</name>
    <name type="common">Lewinella nigricans</name>
    <dbReference type="NCBI Taxonomy" id="1122177"/>
    <lineage>
        <taxon>Bacteria</taxon>
        <taxon>Pseudomonadati</taxon>
        <taxon>Bacteroidota</taxon>
        <taxon>Saprospiria</taxon>
        <taxon>Saprospirales</taxon>
        <taxon>Lewinellaceae</taxon>
        <taxon>Flavilitoribacter</taxon>
    </lineage>
</organism>
<dbReference type="Proteomes" id="UP000223913">
    <property type="component" value="Unassembled WGS sequence"/>
</dbReference>
<protein>
    <submittedName>
        <fullName evidence="2">Uncharacterized protein</fullName>
    </submittedName>
</protein>
<keyword evidence="1" id="KW-1133">Transmembrane helix</keyword>
<dbReference type="EMBL" id="PDUD01000058">
    <property type="protein sequence ID" value="PHN01282.1"/>
    <property type="molecule type" value="Genomic_DNA"/>
</dbReference>